<dbReference type="WBParaSite" id="TASK_0000203201-mRNA-1">
    <property type="protein sequence ID" value="TASK_0000203201-mRNA-1"/>
    <property type="gene ID" value="TASK_0000203201"/>
</dbReference>
<proteinExistence type="predicted"/>
<gene>
    <name evidence="2" type="ORF">TASK_LOCUS2033</name>
</gene>
<protein>
    <submittedName>
        <fullName evidence="2 4">Uncharacterized protein</fullName>
    </submittedName>
</protein>
<keyword evidence="3" id="KW-1185">Reference proteome</keyword>
<reference evidence="2 3" key="2">
    <citation type="submission" date="2018-11" db="EMBL/GenBank/DDBJ databases">
        <authorList>
            <consortium name="Pathogen Informatics"/>
        </authorList>
    </citation>
    <scope>NUCLEOTIDE SEQUENCE [LARGE SCALE GENOMIC DNA]</scope>
</reference>
<evidence type="ECO:0000313" key="2">
    <source>
        <dbReference type="EMBL" id="VDK24180.1"/>
    </source>
</evidence>
<feature type="region of interest" description="Disordered" evidence="1">
    <location>
        <begin position="1"/>
        <end position="40"/>
    </location>
</feature>
<dbReference type="Proteomes" id="UP000282613">
    <property type="component" value="Unassembled WGS sequence"/>
</dbReference>
<dbReference type="AlphaFoldDB" id="A0A0R3VX88"/>
<reference evidence="4" key="1">
    <citation type="submission" date="2017-02" db="UniProtKB">
        <authorList>
            <consortium name="WormBaseParasite"/>
        </authorList>
    </citation>
    <scope>IDENTIFICATION</scope>
</reference>
<organism evidence="4">
    <name type="scientific">Taenia asiatica</name>
    <name type="common">Asian tapeworm</name>
    <dbReference type="NCBI Taxonomy" id="60517"/>
    <lineage>
        <taxon>Eukaryota</taxon>
        <taxon>Metazoa</taxon>
        <taxon>Spiralia</taxon>
        <taxon>Lophotrochozoa</taxon>
        <taxon>Platyhelminthes</taxon>
        <taxon>Cestoda</taxon>
        <taxon>Eucestoda</taxon>
        <taxon>Cyclophyllidea</taxon>
        <taxon>Taeniidae</taxon>
        <taxon>Taenia</taxon>
    </lineage>
</organism>
<evidence type="ECO:0000256" key="1">
    <source>
        <dbReference type="SAM" id="MobiDB-lite"/>
    </source>
</evidence>
<name>A0A0R3VX88_TAEAS</name>
<accession>A0A0R3VX88</accession>
<sequence length="100" mass="10771">MRRCRHHLRMRTLHQHLPPSSAAAGVPPHPTSSLPTSPSLPPPHQFAFKVRWLAGLGGAAVWASEVGGSRTSWCYNVSTVHALLLPTATEENLESGSADE</sequence>
<evidence type="ECO:0000313" key="3">
    <source>
        <dbReference type="Proteomes" id="UP000282613"/>
    </source>
</evidence>
<dbReference type="EMBL" id="UYRS01000897">
    <property type="protein sequence ID" value="VDK24180.1"/>
    <property type="molecule type" value="Genomic_DNA"/>
</dbReference>
<feature type="compositionally biased region" description="Basic residues" evidence="1">
    <location>
        <begin position="1"/>
        <end position="14"/>
    </location>
</feature>
<evidence type="ECO:0000313" key="4">
    <source>
        <dbReference type="WBParaSite" id="TASK_0000203201-mRNA-1"/>
    </source>
</evidence>